<evidence type="ECO:0000313" key="1">
    <source>
        <dbReference type="EMBL" id="EHQ60749.1"/>
    </source>
</evidence>
<reference evidence="1 2" key="1">
    <citation type="journal article" date="2012" name="J. Bacteriol.">
        <title>Genome Sequence of the Pattern-Forming Social Bacterium Paenibacillus dendritiformis C454 Chiral Morphotype.</title>
        <authorList>
            <person name="Sirota-Madi A."/>
            <person name="Olender T."/>
            <person name="Helman Y."/>
            <person name="Brainis I."/>
            <person name="Finkelshtein A."/>
            <person name="Roth D."/>
            <person name="Hagai E."/>
            <person name="Leshkowitz D."/>
            <person name="Brodsky L."/>
            <person name="Galatenko V."/>
            <person name="Nikolaev V."/>
            <person name="Gutnick D.L."/>
            <person name="Lancet D."/>
            <person name="Ben-Jacob E."/>
        </authorList>
    </citation>
    <scope>NUCLEOTIDE SEQUENCE [LARGE SCALE GENOMIC DNA]</scope>
    <source>
        <strain evidence="1 2">C454</strain>
    </source>
</reference>
<protein>
    <submittedName>
        <fullName evidence="1">Uncharacterized protein</fullName>
    </submittedName>
</protein>
<keyword evidence="2" id="KW-1185">Reference proteome</keyword>
<name>H3SJH1_9BACL</name>
<comment type="caution">
    <text evidence="1">The sequence shown here is derived from an EMBL/GenBank/DDBJ whole genome shotgun (WGS) entry which is preliminary data.</text>
</comment>
<dbReference type="EMBL" id="AHKH01000057">
    <property type="protein sequence ID" value="EHQ60749.1"/>
    <property type="molecule type" value="Genomic_DNA"/>
</dbReference>
<sequence>MSYISNCCSTFAGFQYVVVHKGVMSAYPNTAVLQNFFGQTSLQSKFPATKHTKNMNSSLITKKKTKCMPHQGGDAAVFFTDTQRKEKTPSMGVFVYYAL</sequence>
<organism evidence="1 2">
    <name type="scientific">Paenibacillus dendritiformis C454</name>
    <dbReference type="NCBI Taxonomy" id="1131935"/>
    <lineage>
        <taxon>Bacteria</taxon>
        <taxon>Bacillati</taxon>
        <taxon>Bacillota</taxon>
        <taxon>Bacilli</taxon>
        <taxon>Bacillales</taxon>
        <taxon>Paenibacillaceae</taxon>
        <taxon>Paenibacillus</taxon>
    </lineage>
</organism>
<evidence type="ECO:0000313" key="2">
    <source>
        <dbReference type="Proteomes" id="UP000003900"/>
    </source>
</evidence>
<dbReference type="Proteomes" id="UP000003900">
    <property type="component" value="Unassembled WGS sequence"/>
</dbReference>
<proteinExistence type="predicted"/>
<gene>
    <name evidence="1" type="ORF">PDENDC454_18493</name>
</gene>
<dbReference type="AlphaFoldDB" id="H3SJH1"/>
<accession>H3SJH1</accession>